<keyword evidence="1 3" id="KW-0732">Signal</keyword>
<evidence type="ECO:0000256" key="1">
    <source>
        <dbReference type="ARBA" id="ARBA00022729"/>
    </source>
</evidence>
<protein>
    <recommendedName>
        <fullName evidence="6">DUF4352 domain-containing protein</fullName>
    </recommendedName>
</protein>
<name>A0A849BVN5_9ACTN</name>
<evidence type="ECO:0000256" key="2">
    <source>
        <dbReference type="SAM" id="MobiDB-lite"/>
    </source>
</evidence>
<proteinExistence type="predicted"/>
<dbReference type="RefSeq" id="WP_171201487.1">
    <property type="nucleotide sequence ID" value="NZ_BAAANP010000006.1"/>
</dbReference>
<evidence type="ECO:0000313" key="5">
    <source>
        <dbReference type="Proteomes" id="UP000555552"/>
    </source>
</evidence>
<feature type="region of interest" description="Disordered" evidence="2">
    <location>
        <begin position="35"/>
        <end position="64"/>
    </location>
</feature>
<gene>
    <name evidence="4" type="ORF">HLB09_00665</name>
</gene>
<dbReference type="AlphaFoldDB" id="A0A849BVN5"/>
<feature type="signal peptide" evidence="3">
    <location>
        <begin position="1"/>
        <end position="19"/>
    </location>
</feature>
<dbReference type="InterPro" id="IPR029050">
    <property type="entry name" value="Immunoprotect_excell_Ig-like"/>
</dbReference>
<comment type="caution">
    <text evidence="4">The sequence shown here is derived from an EMBL/GenBank/DDBJ whole genome shotgun (WGS) entry which is preliminary data.</text>
</comment>
<accession>A0A849BVN5</accession>
<dbReference type="EMBL" id="JABEMA010000004">
    <property type="protein sequence ID" value="NNH21618.1"/>
    <property type="molecule type" value="Genomic_DNA"/>
</dbReference>
<feature type="chain" id="PRO_5039181999" description="DUF4352 domain-containing protein" evidence="3">
    <location>
        <begin position="20"/>
        <end position="229"/>
    </location>
</feature>
<dbReference type="PROSITE" id="PS51257">
    <property type="entry name" value="PROKAR_LIPOPROTEIN"/>
    <property type="match status" value="1"/>
</dbReference>
<evidence type="ECO:0000313" key="4">
    <source>
        <dbReference type="EMBL" id="NNH21618.1"/>
    </source>
</evidence>
<sequence>MRRSLLVTTTALAAAAALAGCALGQPASPATVTVTAPAPAAAEETPEDAVEAVPADVETTDGAPMDDIDVEDEEAAASETDLFADNSVDPGAAPVGTERPVGDYRVTLLSLDPDATDEAVGGNFFNEPPTNGAYAIARVRATYTGNDEGNVSYDTSMHVNGTDGVQYTDYDCAATLEDGVYSAPTLNNGGTAEFSLCFDVPPGALDDGATFEVQDDLGFTGASEEWDIR</sequence>
<evidence type="ECO:0000256" key="3">
    <source>
        <dbReference type="SAM" id="SignalP"/>
    </source>
</evidence>
<organism evidence="4 5">
    <name type="scientific">Pseudokineococcus marinus</name>
    <dbReference type="NCBI Taxonomy" id="351215"/>
    <lineage>
        <taxon>Bacteria</taxon>
        <taxon>Bacillati</taxon>
        <taxon>Actinomycetota</taxon>
        <taxon>Actinomycetes</taxon>
        <taxon>Kineosporiales</taxon>
        <taxon>Kineosporiaceae</taxon>
        <taxon>Pseudokineococcus</taxon>
    </lineage>
</organism>
<keyword evidence="5" id="KW-1185">Reference proteome</keyword>
<dbReference type="Proteomes" id="UP000555552">
    <property type="component" value="Unassembled WGS sequence"/>
</dbReference>
<evidence type="ECO:0008006" key="6">
    <source>
        <dbReference type="Google" id="ProtNLM"/>
    </source>
</evidence>
<dbReference type="Gene3D" id="2.60.40.1240">
    <property type="match status" value="1"/>
</dbReference>
<reference evidence="4 5" key="1">
    <citation type="submission" date="2020-05" db="EMBL/GenBank/DDBJ databases">
        <title>MicrobeNet Type strains.</title>
        <authorList>
            <person name="Nicholson A.C."/>
        </authorList>
    </citation>
    <scope>NUCLEOTIDE SEQUENCE [LARGE SCALE GENOMIC DNA]</scope>
    <source>
        <strain evidence="4 5">JCM 14547</strain>
    </source>
</reference>